<sequence length="74" mass="8477">MKNEFTMQDFEKGLMLAGIVRPATLEELNHRRIVAANESFGKCPDSCNTCCQQLPECENKQLIENGREKLINNY</sequence>
<gene>
    <name evidence="1" type="ORF">GCM10023183_08730</name>
</gene>
<evidence type="ECO:0000313" key="2">
    <source>
        <dbReference type="Proteomes" id="UP001501844"/>
    </source>
</evidence>
<dbReference type="EMBL" id="BAABGX010000001">
    <property type="protein sequence ID" value="GAA4299447.1"/>
    <property type="molecule type" value="Genomic_DNA"/>
</dbReference>
<proteinExistence type="predicted"/>
<organism evidence="1 2">
    <name type="scientific">Nibribacter koreensis</name>
    <dbReference type="NCBI Taxonomy" id="1084519"/>
    <lineage>
        <taxon>Bacteria</taxon>
        <taxon>Pseudomonadati</taxon>
        <taxon>Bacteroidota</taxon>
        <taxon>Cytophagia</taxon>
        <taxon>Cytophagales</taxon>
        <taxon>Hymenobacteraceae</taxon>
        <taxon>Nibribacter</taxon>
    </lineage>
</organism>
<name>A0ABP8FB12_9BACT</name>
<accession>A0ABP8FB12</accession>
<dbReference type="Proteomes" id="UP001501844">
    <property type="component" value="Unassembled WGS sequence"/>
</dbReference>
<comment type="caution">
    <text evidence="1">The sequence shown here is derived from an EMBL/GenBank/DDBJ whole genome shotgun (WGS) entry which is preliminary data.</text>
</comment>
<reference evidence="2" key="1">
    <citation type="journal article" date="2019" name="Int. J. Syst. Evol. Microbiol.">
        <title>The Global Catalogue of Microorganisms (GCM) 10K type strain sequencing project: providing services to taxonomists for standard genome sequencing and annotation.</title>
        <authorList>
            <consortium name="The Broad Institute Genomics Platform"/>
            <consortium name="The Broad Institute Genome Sequencing Center for Infectious Disease"/>
            <person name="Wu L."/>
            <person name="Ma J."/>
        </authorList>
    </citation>
    <scope>NUCLEOTIDE SEQUENCE [LARGE SCALE GENOMIC DNA]</scope>
    <source>
        <strain evidence="2">JCM 17917</strain>
    </source>
</reference>
<evidence type="ECO:0000313" key="1">
    <source>
        <dbReference type="EMBL" id="GAA4299447.1"/>
    </source>
</evidence>
<protein>
    <submittedName>
        <fullName evidence="1">Uncharacterized protein</fullName>
    </submittedName>
</protein>
<keyword evidence="2" id="KW-1185">Reference proteome</keyword>